<organism evidence="1 2">
    <name type="scientific">Clavibacter sepedonicus</name>
    <name type="common">Clavibacter michiganensis subsp. sepedonicus</name>
    <dbReference type="NCBI Taxonomy" id="31964"/>
    <lineage>
        <taxon>Bacteria</taxon>
        <taxon>Bacillati</taxon>
        <taxon>Actinomycetota</taxon>
        <taxon>Actinomycetes</taxon>
        <taxon>Micrococcales</taxon>
        <taxon>Microbacteriaceae</taxon>
        <taxon>Clavibacter</taxon>
    </lineage>
</organism>
<reference evidence="1 2" key="1">
    <citation type="journal article" date="2008" name="J. Bacteriol.">
        <title>Genome of the actinomycete plant pathogen Clavibacter michiganensis subsp. sepedonicus suggests recent niche adaptation.</title>
        <authorList>
            <person name="Bentley S.D."/>
            <person name="Corton C."/>
            <person name="Brown S.E."/>
            <person name="Barron A."/>
            <person name="Clark L."/>
            <person name="Doggett J."/>
            <person name="Harris B."/>
            <person name="Ormond D."/>
            <person name="Quail M.A."/>
            <person name="May G."/>
            <person name="Francis D."/>
            <person name="Knudson D."/>
            <person name="Parkhill J."/>
            <person name="Ishimaru C.A."/>
        </authorList>
    </citation>
    <scope>NUCLEOTIDE SEQUENCE [LARGE SCALE GENOMIC DNA]</scope>
    <source>
        <strain evidence="2">ATCC 33113 / DSM 20744 / JCM 9667 / LMG 2889 / ICMP 2535 / C-1</strain>
    </source>
</reference>
<gene>
    <name evidence="1" type="ordered locus">CMS2177</name>
</gene>
<dbReference type="PANTHER" id="PTHR46438:SF11">
    <property type="entry name" value="LIPASE-RELATED"/>
    <property type="match status" value="1"/>
</dbReference>
<dbReference type="PANTHER" id="PTHR46438">
    <property type="entry name" value="ALPHA/BETA-HYDROLASES SUPERFAMILY PROTEIN"/>
    <property type="match status" value="1"/>
</dbReference>
<dbReference type="InterPro" id="IPR000073">
    <property type="entry name" value="AB_hydrolase_1"/>
</dbReference>
<dbReference type="EMBL" id="AM849034">
    <property type="protein sequence ID" value="CAQ02271.1"/>
    <property type="molecule type" value="Genomic_DNA"/>
</dbReference>
<dbReference type="GeneID" id="29470883"/>
<dbReference type="AlphaFoldDB" id="B0RFQ1"/>
<evidence type="ECO:0000313" key="1">
    <source>
        <dbReference type="EMBL" id="CAQ02271.1"/>
    </source>
</evidence>
<dbReference type="InterPro" id="IPR029058">
    <property type="entry name" value="AB_hydrolase_fold"/>
</dbReference>
<dbReference type="InterPro" id="IPR000639">
    <property type="entry name" value="Epox_hydrolase-like"/>
</dbReference>
<accession>B0RFQ1</accession>
<keyword evidence="2" id="KW-1185">Reference proteome</keyword>
<dbReference type="OrthoDB" id="9785847at2"/>
<dbReference type="Pfam" id="PF00561">
    <property type="entry name" value="Abhydrolase_1"/>
    <property type="match status" value="1"/>
</dbReference>
<dbReference type="KEGG" id="cms:CMS2177"/>
<protein>
    <submittedName>
        <fullName evidence="1">Hydrolase</fullName>
    </submittedName>
</protein>
<dbReference type="PRINTS" id="PR00412">
    <property type="entry name" value="EPOXHYDRLASE"/>
</dbReference>
<dbReference type="GO" id="GO:0016787">
    <property type="term" value="F:hydrolase activity"/>
    <property type="evidence" value="ECO:0007669"/>
    <property type="project" value="UniProtKB-KW"/>
</dbReference>
<dbReference type="HOGENOM" id="CLU_020336_13_2_11"/>
<dbReference type="SUPFAM" id="SSF53474">
    <property type="entry name" value="alpha/beta-Hydrolases"/>
    <property type="match status" value="1"/>
</dbReference>
<evidence type="ECO:0000313" key="2">
    <source>
        <dbReference type="Proteomes" id="UP000001318"/>
    </source>
</evidence>
<dbReference type="STRING" id="31964.CMS2177"/>
<name>B0RFQ1_CLASE</name>
<dbReference type="PRINTS" id="PR00111">
    <property type="entry name" value="ABHYDROLASE"/>
</dbReference>
<proteinExistence type="predicted"/>
<dbReference type="RefSeq" id="WP_012299483.1">
    <property type="nucleotide sequence ID" value="NC_010407.1"/>
</dbReference>
<dbReference type="eggNOG" id="COG2267">
    <property type="taxonomic scope" value="Bacteria"/>
</dbReference>
<dbReference type="Proteomes" id="UP000001318">
    <property type="component" value="Chromosome"/>
</dbReference>
<sequence>MAASGDVDPLRAPGTAMIRVGDRDVRHRVTGTGDPLLLLHGIGRSLEDWEEQHDRLSAGHALHSLDLPGSGWSDPVDGGTTLESIADALPAYLDAAGVRGPVTVVGNSLGGAVAMTLATRHPDRVRALVLADSAGFGRQVTVGLRMLAFDPLATLLMRPTPGNSRRSTRTIFHDPALTTDERVRHAQALSARPAHAATMLDIARDLGTVRGVSSRWRRPLVEGVRASGLPVLALWGDRDRILPPGHLAAVARELPDALTRMIPDCGHMPQIERPDLFAELVGDFLGSLPPAAAARAAPREP</sequence>
<dbReference type="Gene3D" id="3.40.50.1820">
    <property type="entry name" value="alpha/beta hydrolase"/>
    <property type="match status" value="1"/>
</dbReference>
<keyword evidence="1" id="KW-0378">Hydrolase</keyword>